<evidence type="ECO:0000313" key="2">
    <source>
        <dbReference type="EMBL" id="EOO18292.1"/>
    </source>
</evidence>
<dbReference type="PATRIC" id="fig|1053205.3.peg.2350"/>
<dbReference type="HOGENOM" id="CLU_2022057_0_0_9"/>
<name>R8D3D0_BACCE</name>
<keyword evidence="1" id="KW-0732">Signal</keyword>
<protein>
    <recommendedName>
        <fullName evidence="4">Group-specific protein</fullName>
    </recommendedName>
</protein>
<feature type="signal peptide" evidence="1">
    <location>
        <begin position="1"/>
        <end position="28"/>
    </location>
</feature>
<dbReference type="RefSeq" id="WP_016095721.1">
    <property type="nucleotide sequence ID" value="NZ_KB976136.1"/>
</dbReference>
<proteinExistence type="predicted"/>
<feature type="chain" id="PRO_5004464079" description="Group-specific protein" evidence="1">
    <location>
        <begin position="29"/>
        <end position="122"/>
    </location>
</feature>
<reference evidence="2 3" key="1">
    <citation type="submission" date="2012-12" db="EMBL/GenBank/DDBJ databases">
        <title>The Genome Sequence of Bacillus cereus HuA3-9.</title>
        <authorList>
            <consortium name="The Broad Institute Genome Sequencing Platform"/>
            <consortium name="The Broad Institute Genome Sequencing Center for Infectious Disease"/>
            <person name="Feldgarden M."/>
            <person name="Van der Auwera G.A."/>
            <person name="Mahillon J."/>
            <person name="Duprez V."/>
            <person name="Timmery S."/>
            <person name="Mattelet C."/>
            <person name="Dierick K."/>
            <person name="Sun M."/>
            <person name="Yu Z."/>
            <person name="Zhu L."/>
            <person name="Hu X."/>
            <person name="Shank E.B."/>
            <person name="Swiecicka I."/>
            <person name="Hansen B.M."/>
            <person name="Andrup L."/>
            <person name="Walker B."/>
            <person name="Young S.K."/>
            <person name="Zeng Q."/>
            <person name="Gargeya S."/>
            <person name="Fitzgerald M."/>
            <person name="Haas B."/>
            <person name="Abouelleil A."/>
            <person name="Alvarado L."/>
            <person name="Arachchi H.M."/>
            <person name="Berlin A.M."/>
            <person name="Chapman S.B."/>
            <person name="Dewar J."/>
            <person name="Goldberg J."/>
            <person name="Griggs A."/>
            <person name="Gujja S."/>
            <person name="Hansen M."/>
            <person name="Howarth C."/>
            <person name="Imamovic A."/>
            <person name="Larimer J."/>
            <person name="McCowan C."/>
            <person name="Murphy C."/>
            <person name="Neiman D."/>
            <person name="Pearson M."/>
            <person name="Priest M."/>
            <person name="Roberts A."/>
            <person name="Saif S."/>
            <person name="Shea T."/>
            <person name="Sisk P."/>
            <person name="Sykes S."/>
            <person name="Wortman J."/>
            <person name="Nusbaum C."/>
            <person name="Birren B."/>
        </authorList>
    </citation>
    <scope>NUCLEOTIDE SEQUENCE [LARGE SCALE GENOMIC DNA]</scope>
    <source>
        <strain evidence="2 3">HuA3-9</strain>
    </source>
</reference>
<sequence length="122" mass="13072">MKNLLQKTLATTGLTVCLLGMASSVSFASISWDNSAAWTGSGAKARGTAYTAKSNEPHYYKMTVRATFSDGSSRGTELDDAQISDRINVSVSSTGKVKNGYSGHEWIMEGDSAYTSKEMVIK</sequence>
<gene>
    <name evidence="2" type="ORF">IGA_02311</name>
</gene>
<evidence type="ECO:0008006" key="4">
    <source>
        <dbReference type="Google" id="ProtNLM"/>
    </source>
</evidence>
<dbReference type="AlphaFoldDB" id="R8D3D0"/>
<evidence type="ECO:0000256" key="1">
    <source>
        <dbReference type="SAM" id="SignalP"/>
    </source>
</evidence>
<dbReference type="Proteomes" id="UP000014003">
    <property type="component" value="Unassembled WGS sequence"/>
</dbReference>
<accession>R8D3D0</accession>
<comment type="caution">
    <text evidence="2">The sequence shown here is derived from an EMBL/GenBank/DDBJ whole genome shotgun (WGS) entry which is preliminary data.</text>
</comment>
<organism evidence="2 3">
    <name type="scientific">Bacillus cereus HuA3-9</name>
    <dbReference type="NCBI Taxonomy" id="1053205"/>
    <lineage>
        <taxon>Bacteria</taxon>
        <taxon>Bacillati</taxon>
        <taxon>Bacillota</taxon>
        <taxon>Bacilli</taxon>
        <taxon>Bacillales</taxon>
        <taxon>Bacillaceae</taxon>
        <taxon>Bacillus</taxon>
        <taxon>Bacillus cereus group</taxon>
    </lineage>
</organism>
<evidence type="ECO:0000313" key="3">
    <source>
        <dbReference type="Proteomes" id="UP000014003"/>
    </source>
</evidence>
<dbReference type="EMBL" id="AHDZ01000022">
    <property type="protein sequence ID" value="EOO18292.1"/>
    <property type="molecule type" value="Genomic_DNA"/>
</dbReference>